<organism evidence="1 2">
    <name type="scientific">Tritrichomonas foetus</name>
    <dbReference type="NCBI Taxonomy" id="1144522"/>
    <lineage>
        <taxon>Eukaryota</taxon>
        <taxon>Metamonada</taxon>
        <taxon>Parabasalia</taxon>
        <taxon>Tritrichomonadida</taxon>
        <taxon>Tritrichomonadidae</taxon>
        <taxon>Tritrichomonas</taxon>
    </lineage>
</organism>
<dbReference type="Proteomes" id="UP000179807">
    <property type="component" value="Unassembled WGS sequence"/>
</dbReference>
<gene>
    <name evidence="1" type="ORF">TRFO_16493</name>
</gene>
<dbReference type="VEuPathDB" id="TrichDB:TRFO_16493"/>
<dbReference type="AlphaFoldDB" id="A0A1J4KR36"/>
<comment type="caution">
    <text evidence="1">The sequence shown here is derived from an EMBL/GenBank/DDBJ whole genome shotgun (WGS) entry which is preliminary data.</text>
</comment>
<evidence type="ECO:0000313" key="1">
    <source>
        <dbReference type="EMBL" id="OHT13392.1"/>
    </source>
</evidence>
<sequence length="726" mass="89071">MTKIFNVTRIICSRQRDVHQDLFFYPDLSGLKWHDVYSSLTCDMEYLEYARLKLFKWMNDSFSNENISFDLSFNDPLQINQDELKDEIKASAFYKVNHTSKFFKAWRILSGRSKRTTVNEVKFMRWKIEYYQERYFFKWLDFYHGIEKLHNLGEKILITKNFDIWINYVRSQYLAKYNFRKVIIERRKIYMMSFLKKWRYAISLKRKYEYYCKYENKMFGNRIIKAFYLVIEKNRFFESAVHQLMDVRARAVLHIWYRNWKFSRITRYYKRKNNEFIKQVYFGRWYDSMVLKFRLRRKFRYVSNQHNQKMLQYHFDFWYNKFFNLNLLNEKREKLVYLTEIHILTKSFNKFVSSYNFKLYLTQTEECLVFNLESLKKRHYLESWMTKTSRKQKYSKMISKISSHLKFHKMNYFYHQWKSKFLIISHYRNLYYKVKNLYKSITQRKFLLQWYSEYKFSKSNRKSIERAVKFRCICLKLKAFRTLQNNVIFKKNEIIKQKLVEKTAKKAIKRRFLNQWKKKHLKFKRRYILISAVVKNWAFIVKQKMFQRWMNYIKLQHEKQIEYSNAQNVFQENQIAYVIDSFVKGCKVNQNHNTKEFLESNSDEFFSILTPKIKTKPTNSSFHSNDPIDPLVVHLPAETQIDNICNASNIISGIDSRLNEPKLPSFMKTPYSPKMKNDHQIRNIEKRFQELASKCSRSGSSDKDRAELLSLVKIMNQIRLCDTNLE</sequence>
<evidence type="ECO:0000313" key="2">
    <source>
        <dbReference type="Proteomes" id="UP000179807"/>
    </source>
</evidence>
<protein>
    <recommendedName>
        <fullName evidence="3">Sfi1 spindle body domain-containing protein</fullName>
    </recommendedName>
</protein>
<evidence type="ECO:0008006" key="3">
    <source>
        <dbReference type="Google" id="ProtNLM"/>
    </source>
</evidence>
<reference evidence="1" key="1">
    <citation type="submission" date="2016-10" db="EMBL/GenBank/DDBJ databases">
        <authorList>
            <person name="Benchimol M."/>
            <person name="Almeida L.G."/>
            <person name="Vasconcelos A.T."/>
            <person name="Perreira-Neves A."/>
            <person name="Rosa I.A."/>
            <person name="Tasca T."/>
            <person name="Bogo M.R."/>
            <person name="de Souza W."/>
        </authorList>
    </citation>
    <scope>NUCLEOTIDE SEQUENCE [LARGE SCALE GENOMIC DNA]</scope>
    <source>
        <strain evidence="1">K</strain>
    </source>
</reference>
<name>A0A1J4KR36_9EUKA</name>
<keyword evidence="2" id="KW-1185">Reference proteome</keyword>
<dbReference type="GeneID" id="94833710"/>
<dbReference type="RefSeq" id="XP_068366528.1">
    <property type="nucleotide sequence ID" value="XM_068499006.1"/>
</dbReference>
<proteinExistence type="predicted"/>
<dbReference type="EMBL" id="MLAK01000533">
    <property type="protein sequence ID" value="OHT13392.1"/>
    <property type="molecule type" value="Genomic_DNA"/>
</dbReference>
<accession>A0A1J4KR36</accession>